<dbReference type="InterPro" id="IPR043519">
    <property type="entry name" value="NT_sf"/>
</dbReference>
<comment type="caution">
    <text evidence="2">The sequence shown here is derived from an EMBL/GenBank/DDBJ whole genome shotgun (WGS) entry which is preliminary data.</text>
</comment>
<dbReference type="Pfam" id="PF01909">
    <property type="entry name" value="NTP_transf_2"/>
    <property type="match status" value="1"/>
</dbReference>
<dbReference type="Gene3D" id="3.30.460.10">
    <property type="entry name" value="Beta Polymerase, domain 2"/>
    <property type="match status" value="1"/>
</dbReference>
<protein>
    <submittedName>
        <fullName evidence="2">Nucleotidyltransferase domain-containing protein</fullName>
    </submittedName>
</protein>
<name>A0ABT9HCE1_9SPHN</name>
<gene>
    <name evidence="2" type="ORF">Q9K01_15290</name>
</gene>
<evidence type="ECO:0000313" key="2">
    <source>
        <dbReference type="EMBL" id="MDP4540992.1"/>
    </source>
</evidence>
<organism evidence="2 3">
    <name type="scientific">Qipengyuania benthica</name>
    <dbReference type="NCBI Taxonomy" id="3067651"/>
    <lineage>
        <taxon>Bacteria</taxon>
        <taxon>Pseudomonadati</taxon>
        <taxon>Pseudomonadota</taxon>
        <taxon>Alphaproteobacteria</taxon>
        <taxon>Sphingomonadales</taxon>
        <taxon>Erythrobacteraceae</taxon>
        <taxon>Qipengyuania</taxon>
    </lineage>
</organism>
<dbReference type="EMBL" id="JAVAIL010000009">
    <property type="protein sequence ID" value="MDP4540992.1"/>
    <property type="molecule type" value="Genomic_DNA"/>
</dbReference>
<dbReference type="Proteomes" id="UP001235664">
    <property type="component" value="Unassembled WGS sequence"/>
</dbReference>
<proteinExistence type="predicted"/>
<dbReference type="RefSeq" id="WP_067505970.1">
    <property type="nucleotide sequence ID" value="NZ_JAVAIL010000009.1"/>
</dbReference>
<evidence type="ECO:0000259" key="1">
    <source>
        <dbReference type="Pfam" id="PF01909"/>
    </source>
</evidence>
<feature type="domain" description="Polymerase nucleotidyl transferase" evidence="1">
    <location>
        <begin position="26"/>
        <end position="67"/>
    </location>
</feature>
<accession>A0ABT9HCE1</accession>
<dbReference type="InterPro" id="IPR002934">
    <property type="entry name" value="Polymerase_NTP_transf_dom"/>
</dbReference>
<keyword evidence="3" id="KW-1185">Reference proteome</keyword>
<reference evidence="2 3" key="1">
    <citation type="submission" date="2023-08" db="EMBL/GenBank/DDBJ databases">
        <title>genomic of DY56.</title>
        <authorList>
            <person name="Wang Y."/>
        </authorList>
    </citation>
    <scope>NUCLEOTIDE SEQUENCE [LARGE SCALE GENOMIC DNA]</scope>
    <source>
        <strain evidence="2 3">DY56-A-20</strain>
    </source>
</reference>
<dbReference type="SUPFAM" id="SSF81301">
    <property type="entry name" value="Nucleotidyltransferase"/>
    <property type="match status" value="1"/>
</dbReference>
<sequence length="317" mass="35298">MGQTPAAVTAFDLTKQRSEEGLARMREIVASQIGSDDRFVVGVNGSYARREVTSGSDVDLFVLFRKDAITEAGRLQEAVRAALSEADFEMPSSGGVFDEPLAISALTQTIGGQGDSNVSITRRMLLLLEGEWIFGEQTFDDARNRLLAQYIPDSIRSEQIAMFLLNDIIRYWRTICVDLEHKVLIGGKPRAIRLIKLRFSRMLLFVAGVLAVGETFGVDRDEKLRRLNELLAIPTFERVDHIVGEKAAPILEIYSAFLHALDDPEIRAALSVQSPEGEDSPEFEALRAKAQEFRDLLLVMLRDHFGESNPTLSALML</sequence>
<evidence type="ECO:0000313" key="3">
    <source>
        <dbReference type="Proteomes" id="UP001235664"/>
    </source>
</evidence>